<dbReference type="Proteomes" id="UP000658320">
    <property type="component" value="Unassembled WGS sequence"/>
</dbReference>
<proteinExistence type="predicted"/>
<dbReference type="EMBL" id="BMSX01000001">
    <property type="protein sequence ID" value="GGQ91964.1"/>
    <property type="molecule type" value="Genomic_DNA"/>
</dbReference>
<evidence type="ECO:0000313" key="4">
    <source>
        <dbReference type="Proteomes" id="UP000658320"/>
    </source>
</evidence>
<protein>
    <recommendedName>
        <fullName evidence="5">Necrosis inducing protein (NPP1)</fullName>
    </recommendedName>
</protein>
<comment type="caution">
    <text evidence="3">The sequence shown here is derived from an EMBL/GenBank/DDBJ whole genome shotgun (WGS) entry which is preliminary data.</text>
</comment>
<keyword evidence="2" id="KW-0812">Transmembrane</keyword>
<feature type="transmembrane region" description="Helical" evidence="2">
    <location>
        <begin position="30"/>
        <end position="52"/>
    </location>
</feature>
<evidence type="ECO:0008006" key="5">
    <source>
        <dbReference type="Google" id="ProtNLM"/>
    </source>
</evidence>
<keyword evidence="4" id="KW-1185">Reference proteome</keyword>
<dbReference type="AlphaFoldDB" id="A0A918BW41"/>
<accession>A0A918BW41</accession>
<evidence type="ECO:0000313" key="3">
    <source>
        <dbReference type="EMBL" id="GGQ91964.1"/>
    </source>
</evidence>
<evidence type="ECO:0000256" key="1">
    <source>
        <dbReference type="SAM" id="MobiDB-lite"/>
    </source>
</evidence>
<keyword evidence="2" id="KW-0472">Membrane</keyword>
<dbReference type="RefSeq" id="WP_189931337.1">
    <property type="nucleotide sequence ID" value="NZ_BMSX01000001.1"/>
</dbReference>
<keyword evidence="2" id="KW-1133">Transmembrane helix</keyword>
<dbReference type="PANTHER" id="PTHR33657:SF6">
    <property type="entry name" value="SECRETED PROTEIN"/>
    <property type="match status" value="1"/>
</dbReference>
<sequence>MSQAIKSRSEAVESSSEAGRSKRASRLGRAAVVVGSAAALTIGLTGSANAALLNPFPYMGQGAPVQEMFQPWFDYDSDGCYPAAAVDSSGRLNGGLNPSGALNGSCGRDHLGRANTYSRAKCDKGTGWCGIVYTLYFEKDQGNKVLDIGHRHDWEAAVVWYRNGDQWPSYVSTSAHGNYTTKRFNDVEREGKRFKVVYHKDGEFGTHAFRFAKVGERAEAWGNGGWDRPALVPYDTLWSKNRTAFNALANSEWGQANFPLQDKGDRFRNTLNKAKPSDIRFNAWS</sequence>
<evidence type="ECO:0000256" key="2">
    <source>
        <dbReference type="SAM" id="Phobius"/>
    </source>
</evidence>
<dbReference type="InterPro" id="IPR008701">
    <property type="entry name" value="NPP1"/>
</dbReference>
<reference evidence="3" key="2">
    <citation type="submission" date="2020-09" db="EMBL/GenBank/DDBJ databases">
        <authorList>
            <person name="Sun Q."/>
            <person name="Ohkuma M."/>
        </authorList>
    </citation>
    <scope>NUCLEOTIDE SEQUENCE</scope>
    <source>
        <strain evidence="3">JCM 4346</strain>
    </source>
</reference>
<gene>
    <name evidence="3" type="ORF">GCM10010251_03180</name>
</gene>
<name>A0A918BW41_9ACTN</name>
<organism evidence="3 4">
    <name type="scientific">Streptomyces aurantiogriseus</name>
    <dbReference type="NCBI Taxonomy" id="66870"/>
    <lineage>
        <taxon>Bacteria</taxon>
        <taxon>Bacillati</taxon>
        <taxon>Actinomycetota</taxon>
        <taxon>Actinomycetes</taxon>
        <taxon>Kitasatosporales</taxon>
        <taxon>Streptomycetaceae</taxon>
        <taxon>Streptomyces</taxon>
    </lineage>
</organism>
<reference evidence="3" key="1">
    <citation type="journal article" date="2014" name="Int. J. Syst. Evol. Microbiol.">
        <title>Complete genome sequence of Corynebacterium casei LMG S-19264T (=DSM 44701T), isolated from a smear-ripened cheese.</title>
        <authorList>
            <consortium name="US DOE Joint Genome Institute (JGI-PGF)"/>
            <person name="Walter F."/>
            <person name="Albersmeier A."/>
            <person name="Kalinowski J."/>
            <person name="Ruckert C."/>
        </authorList>
    </citation>
    <scope>NUCLEOTIDE SEQUENCE</scope>
    <source>
        <strain evidence="3">JCM 4346</strain>
    </source>
</reference>
<dbReference type="PANTHER" id="PTHR33657">
    <property type="entry name" value="DOMAIN PROTEIN, PUTATIVE (AFU_ORTHOLOGUE AFUA_5G00600)-RELATED"/>
    <property type="match status" value="1"/>
</dbReference>
<feature type="region of interest" description="Disordered" evidence="1">
    <location>
        <begin position="1"/>
        <end position="23"/>
    </location>
</feature>
<dbReference type="Pfam" id="PF05630">
    <property type="entry name" value="NPP1"/>
    <property type="match status" value="1"/>
</dbReference>
<dbReference type="PIRSF" id="PIRSF029958">
    <property type="entry name" value="Necrosis-inducing_protein"/>
    <property type="match status" value="1"/>
</dbReference>